<dbReference type="PANTHER" id="PTHR33987:SF1">
    <property type="entry name" value="CALCINEURIN-LIKE METALLO-PHOSPHOESTERASE SUPERFAMILY PROTEIN"/>
    <property type="match status" value="1"/>
</dbReference>
<dbReference type="InterPro" id="IPR018946">
    <property type="entry name" value="PhoD-like_MPP"/>
</dbReference>
<dbReference type="EMBL" id="KV784360">
    <property type="protein sequence ID" value="OEU14373.1"/>
    <property type="molecule type" value="Genomic_DNA"/>
</dbReference>
<sequence>MSTTTDNKSIASEGHHHNDTSTDDDSIRWEDNYDVEGVFDGVVFSNHYSVNNNNNNNNSLLSTKKKKNNKIKKKSKTVPEPPMVGDDNSITGTEDYYYEDSDSYAGMSPSSQKKKKTKCMKKKNNNKVYYKSRSLIENDNNEKKKQHKNNMSLSTSPIKKYFYDKSTFWLFTLCIVLITILVDDTPTETPVVADIAVNANVPTITNYTTLRPKPLPTIANTVTPPTTTVENIAAPTTLPQEAAVTFVDDTPVVTTVAPESYPITTTTTIKITTTSNPTSARPTLSPTTAAIVVAVNEEGKEQQQQVKPVVVVIDSLAPDSTNNDGVVVPPLAMGPMVGHTTYNSVTLWAYHEWEDYTMEILLYDSDDTVGLIRKIDMVSPIKERNNAIIAVVEDLQANTEYKYGMHINGERVGKGSFRTAPLPFGSSKFDYVLTSCMNHRAFKNQIVWEEISKVLGGRYPDFTMLAGDTVYLQEGVDVTDEDGVIYDRVWFRNQEQRNEPHFANFISNTPIYSTWNDHEYGSNNANYDQKGKENSIRAWEDLWPNPGFGDDNTDDGVYYSYYWGDVHYIVTDDHWYRNPVTNNRLGTKQTEWIRQELINSRGIFKIIVIGSDIMQRDWDSDLTNIGDIVRENSINGVIFHAGDIHRNEYRRVETGGFPYPVTQITSSGIAKVWRRPFVHIKVDTEDTDPSMTAHFYGAASTADITTWSNDPNLKCSDIIGVDRDKEHTCTETIRLSDLQA</sequence>
<name>A0A1E7F961_9STRA</name>
<feature type="compositionally biased region" description="Low complexity" evidence="1">
    <location>
        <begin position="51"/>
        <end position="62"/>
    </location>
</feature>
<dbReference type="Pfam" id="PF09423">
    <property type="entry name" value="PhoD"/>
    <property type="match status" value="1"/>
</dbReference>
<dbReference type="Proteomes" id="UP000095751">
    <property type="component" value="Unassembled WGS sequence"/>
</dbReference>
<dbReference type="AlphaFoldDB" id="A0A1E7F961"/>
<dbReference type="InterPro" id="IPR038607">
    <property type="entry name" value="PhoD-like_sf"/>
</dbReference>
<organism evidence="3 4">
    <name type="scientific">Fragilariopsis cylindrus CCMP1102</name>
    <dbReference type="NCBI Taxonomy" id="635003"/>
    <lineage>
        <taxon>Eukaryota</taxon>
        <taxon>Sar</taxon>
        <taxon>Stramenopiles</taxon>
        <taxon>Ochrophyta</taxon>
        <taxon>Bacillariophyta</taxon>
        <taxon>Bacillariophyceae</taxon>
        <taxon>Bacillariophycidae</taxon>
        <taxon>Bacillariales</taxon>
        <taxon>Bacillariaceae</taxon>
        <taxon>Fragilariopsis</taxon>
    </lineage>
</organism>
<dbReference type="InParanoid" id="A0A1E7F961"/>
<dbReference type="KEGG" id="fcy:FRACYDRAFT_240914"/>
<dbReference type="SUPFAM" id="SSF56300">
    <property type="entry name" value="Metallo-dependent phosphatases"/>
    <property type="match status" value="1"/>
</dbReference>
<feature type="region of interest" description="Disordered" evidence="1">
    <location>
        <begin position="50"/>
        <end position="92"/>
    </location>
</feature>
<evidence type="ECO:0000313" key="3">
    <source>
        <dbReference type="EMBL" id="OEU14373.1"/>
    </source>
</evidence>
<accession>A0A1E7F961</accession>
<feature type="compositionally biased region" description="Basic and acidic residues" evidence="1">
    <location>
        <begin position="13"/>
        <end position="27"/>
    </location>
</feature>
<keyword evidence="4" id="KW-1185">Reference proteome</keyword>
<dbReference type="OrthoDB" id="43467at2759"/>
<dbReference type="Gene3D" id="3.60.21.70">
    <property type="entry name" value="PhoD-like phosphatase"/>
    <property type="match status" value="1"/>
</dbReference>
<gene>
    <name evidence="3" type="ORF">FRACYDRAFT_240914</name>
</gene>
<evidence type="ECO:0000256" key="1">
    <source>
        <dbReference type="SAM" id="MobiDB-lite"/>
    </source>
</evidence>
<dbReference type="PANTHER" id="PTHR33987">
    <property type="entry name" value="CALCINEURIN-LIKE METALLO-PHOSPHOESTERASE SUPERFAMILY PROTEIN"/>
    <property type="match status" value="1"/>
</dbReference>
<feature type="domain" description="PhoD-like phosphatase metallophosphatase" evidence="2">
    <location>
        <begin position="433"/>
        <end position="618"/>
    </location>
</feature>
<protein>
    <recommendedName>
        <fullName evidence="2">PhoD-like phosphatase metallophosphatase domain-containing protein</fullName>
    </recommendedName>
</protein>
<feature type="compositionally biased region" description="Basic residues" evidence="1">
    <location>
        <begin position="63"/>
        <end position="76"/>
    </location>
</feature>
<evidence type="ECO:0000259" key="2">
    <source>
        <dbReference type="Pfam" id="PF09423"/>
    </source>
</evidence>
<evidence type="ECO:0000313" key="4">
    <source>
        <dbReference type="Proteomes" id="UP000095751"/>
    </source>
</evidence>
<proteinExistence type="predicted"/>
<feature type="region of interest" description="Disordered" evidence="1">
    <location>
        <begin position="1"/>
        <end position="27"/>
    </location>
</feature>
<reference evidence="3 4" key="1">
    <citation type="submission" date="2016-09" db="EMBL/GenBank/DDBJ databases">
        <title>Extensive genetic diversity and differential bi-allelic expression allows diatom success in the polar Southern Ocean.</title>
        <authorList>
            <consortium name="DOE Joint Genome Institute"/>
            <person name="Mock T."/>
            <person name="Otillar R.P."/>
            <person name="Strauss J."/>
            <person name="Dupont C."/>
            <person name="Frickenhaus S."/>
            <person name="Maumus F."/>
            <person name="Mcmullan M."/>
            <person name="Sanges R."/>
            <person name="Schmutz J."/>
            <person name="Toseland A."/>
            <person name="Valas R."/>
            <person name="Veluchamy A."/>
            <person name="Ward B.J."/>
            <person name="Allen A."/>
            <person name="Barry K."/>
            <person name="Falciatore A."/>
            <person name="Ferrante M."/>
            <person name="Fortunato A.E."/>
            <person name="Gloeckner G."/>
            <person name="Gruber A."/>
            <person name="Hipkin R."/>
            <person name="Janech M."/>
            <person name="Kroth P."/>
            <person name="Leese F."/>
            <person name="Lindquist E."/>
            <person name="Lyon B.R."/>
            <person name="Martin J."/>
            <person name="Mayer C."/>
            <person name="Parker M."/>
            <person name="Quesneville H."/>
            <person name="Raymond J."/>
            <person name="Uhlig C."/>
            <person name="Valentin K.U."/>
            <person name="Worden A.Z."/>
            <person name="Armbrust E.V."/>
            <person name="Bowler C."/>
            <person name="Green B."/>
            <person name="Moulton V."/>
            <person name="Van Oosterhout C."/>
            <person name="Grigoriev I."/>
        </authorList>
    </citation>
    <scope>NUCLEOTIDE SEQUENCE [LARGE SCALE GENOMIC DNA]</scope>
    <source>
        <strain evidence="3 4">CCMP1102</strain>
    </source>
</reference>
<feature type="compositionally biased region" description="Polar residues" evidence="1">
    <location>
        <begin position="1"/>
        <end position="10"/>
    </location>
</feature>
<dbReference type="InterPro" id="IPR029052">
    <property type="entry name" value="Metallo-depent_PP-like"/>
</dbReference>